<gene>
    <name evidence="2" type="ORF">R5R35_008213</name>
</gene>
<evidence type="ECO:0008006" key="4">
    <source>
        <dbReference type="Google" id="ProtNLM"/>
    </source>
</evidence>
<accession>A0AAN9YYY7</accession>
<comment type="caution">
    <text evidence="2">The sequence shown here is derived from an EMBL/GenBank/DDBJ whole genome shotgun (WGS) entry which is preliminary data.</text>
</comment>
<reference evidence="2 3" key="1">
    <citation type="submission" date="2024-03" db="EMBL/GenBank/DDBJ databases">
        <title>The genome assembly and annotation of the cricket Gryllus longicercus Weissman &amp; Gray.</title>
        <authorList>
            <person name="Szrajer S."/>
            <person name="Gray D."/>
            <person name="Ylla G."/>
        </authorList>
    </citation>
    <scope>NUCLEOTIDE SEQUENCE [LARGE SCALE GENOMIC DNA]</scope>
    <source>
        <strain evidence="2">DAG 2021-001</strain>
        <tissue evidence="2">Whole body minus gut</tissue>
    </source>
</reference>
<evidence type="ECO:0000313" key="3">
    <source>
        <dbReference type="Proteomes" id="UP001378592"/>
    </source>
</evidence>
<evidence type="ECO:0000313" key="2">
    <source>
        <dbReference type="EMBL" id="KAK7789966.1"/>
    </source>
</evidence>
<feature type="signal peptide" evidence="1">
    <location>
        <begin position="1"/>
        <end position="22"/>
    </location>
</feature>
<keyword evidence="1" id="KW-0732">Signal</keyword>
<sequence>MANAQKVCLALLVLSSVKTLTALLFTKEADSASELSAWSDEEELERAACVRPEERSTRSLGQLFGGDGGGVGGGDGSGGLGSVDLLSLRAIFDMALGVLRALRRGAEVDVERARAADAQQRY</sequence>
<protein>
    <recommendedName>
        <fullName evidence="4">Accessory gland protein</fullName>
    </recommendedName>
</protein>
<dbReference type="Proteomes" id="UP001378592">
    <property type="component" value="Unassembled WGS sequence"/>
</dbReference>
<organism evidence="2 3">
    <name type="scientific">Gryllus longicercus</name>
    <dbReference type="NCBI Taxonomy" id="2509291"/>
    <lineage>
        <taxon>Eukaryota</taxon>
        <taxon>Metazoa</taxon>
        <taxon>Ecdysozoa</taxon>
        <taxon>Arthropoda</taxon>
        <taxon>Hexapoda</taxon>
        <taxon>Insecta</taxon>
        <taxon>Pterygota</taxon>
        <taxon>Neoptera</taxon>
        <taxon>Polyneoptera</taxon>
        <taxon>Orthoptera</taxon>
        <taxon>Ensifera</taxon>
        <taxon>Gryllidea</taxon>
        <taxon>Grylloidea</taxon>
        <taxon>Gryllidae</taxon>
        <taxon>Gryllinae</taxon>
        <taxon>Gryllus</taxon>
    </lineage>
</organism>
<keyword evidence="3" id="KW-1185">Reference proteome</keyword>
<dbReference type="EMBL" id="JAZDUA010000683">
    <property type="protein sequence ID" value="KAK7789966.1"/>
    <property type="molecule type" value="Genomic_DNA"/>
</dbReference>
<evidence type="ECO:0000256" key="1">
    <source>
        <dbReference type="SAM" id="SignalP"/>
    </source>
</evidence>
<feature type="chain" id="PRO_5042896735" description="Accessory gland protein" evidence="1">
    <location>
        <begin position="23"/>
        <end position="122"/>
    </location>
</feature>
<name>A0AAN9YYY7_9ORTH</name>
<dbReference type="AlphaFoldDB" id="A0AAN9YYY7"/>
<proteinExistence type="predicted"/>